<name>A0A4S8KIH5_DENBC</name>
<dbReference type="OrthoDB" id="3266227at2759"/>
<reference evidence="1 2" key="1">
    <citation type="journal article" date="2019" name="Nat. Ecol. Evol.">
        <title>Megaphylogeny resolves global patterns of mushroom evolution.</title>
        <authorList>
            <person name="Varga T."/>
            <person name="Krizsan K."/>
            <person name="Foldi C."/>
            <person name="Dima B."/>
            <person name="Sanchez-Garcia M."/>
            <person name="Sanchez-Ramirez S."/>
            <person name="Szollosi G.J."/>
            <person name="Szarkandi J.G."/>
            <person name="Papp V."/>
            <person name="Albert L."/>
            <person name="Andreopoulos W."/>
            <person name="Angelini C."/>
            <person name="Antonin V."/>
            <person name="Barry K.W."/>
            <person name="Bougher N.L."/>
            <person name="Buchanan P."/>
            <person name="Buyck B."/>
            <person name="Bense V."/>
            <person name="Catcheside P."/>
            <person name="Chovatia M."/>
            <person name="Cooper J."/>
            <person name="Damon W."/>
            <person name="Desjardin D."/>
            <person name="Finy P."/>
            <person name="Geml J."/>
            <person name="Haridas S."/>
            <person name="Hughes K."/>
            <person name="Justo A."/>
            <person name="Karasinski D."/>
            <person name="Kautmanova I."/>
            <person name="Kiss B."/>
            <person name="Kocsube S."/>
            <person name="Kotiranta H."/>
            <person name="LaButti K.M."/>
            <person name="Lechner B.E."/>
            <person name="Liimatainen K."/>
            <person name="Lipzen A."/>
            <person name="Lukacs Z."/>
            <person name="Mihaltcheva S."/>
            <person name="Morgado L.N."/>
            <person name="Niskanen T."/>
            <person name="Noordeloos M.E."/>
            <person name="Ohm R.A."/>
            <person name="Ortiz-Santana B."/>
            <person name="Ovrebo C."/>
            <person name="Racz N."/>
            <person name="Riley R."/>
            <person name="Savchenko A."/>
            <person name="Shiryaev A."/>
            <person name="Soop K."/>
            <person name="Spirin V."/>
            <person name="Szebenyi C."/>
            <person name="Tomsovsky M."/>
            <person name="Tulloss R.E."/>
            <person name="Uehling J."/>
            <person name="Grigoriev I.V."/>
            <person name="Vagvolgyi C."/>
            <person name="Papp T."/>
            <person name="Martin F.M."/>
            <person name="Miettinen O."/>
            <person name="Hibbett D.S."/>
            <person name="Nagy L.G."/>
        </authorList>
    </citation>
    <scope>NUCLEOTIDE SEQUENCE [LARGE SCALE GENOMIC DNA]</scope>
    <source>
        <strain evidence="1 2">CBS 962.96</strain>
    </source>
</reference>
<proteinExistence type="predicted"/>
<protein>
    <submittedName>
        <fullName evidence="1">Uncharacterized protein</fullName>
    </submittedName>
</protein>
<keyword evidence="2" id="KW-1185">Reference proteome</keyword>
<dbReference type="Proteomes" id="UP000297245">
    <property type="component" value="Unassembled WGS sequence"/>
</dbReference>
<evidence type="ECO:0000313" key="2">
    <source>
        <dbReference type="Proteomes" id="UP000297245"/>
    </source>
</evidence>
<sequence>MSTQTNQSLDTGRYVIINVKFNSLACLLGDECIIVSCSNVDTPGTKVLTTTVLLRPNVRITHNAPPSNISDFVFSNA</sequence>
<gene>
    <name evidence="1" type="ORF">K435DRAFT_881407</name>
</gene>
<dbReference type="EMBL" id="ML182706">
    <property type="protein sequence ID" value="THU75190.1"/>
    <property type="molecule type" value="Genomic_DNA"/>
</dbReference>
<accession>A0A4S8KIH5</accession>
<dbReference type="AlphaFoldDB" id="A0A4S8KIH5"/>
<evidence type="ECO:0000313" key="1">
    <source>
        <dbReference type="EMBL" id="THU75190.1"/>
    </source>
</evidence>
<organism evidence="1 2">
    <name type="scientific">Dendrothele bispora (strain CBS 962.96)</name>
    <dbReference type="NCBI Taxonomy" id="1314807"/>
    <lineage>
        <taxon>Eukaryota</taxon>
        <taxon>Fungi</taxon>
        <taxon>Dikarya</taxon>
        <taxon>Basidiomycota</taxon>
        <taxon>Agaricomycotina</taxon>
        <taxon>Agaricomycetes</taxon>
        <taxon>Agaricomycetidae</taxon>
        <taxon>Agaricales</taxon>
        <taxon>Agaricales incertae sedis</taxon>
        <taxon>Dendrothele</taxon>
    </lineage>
</organism>